<dbReference type="KEGG" id="mop:Mesop_3764"/>
<evidence type="ECO:0000313" key="3">
    <source>
        <dbReference type="Proteomes" id="UP000001623"/>
    </source>
</evidence>
<feature type="region of interest" description="Disordered" evidence="1">
    <location>
        <begin position="1"/>
        <end position="31"/>
    </location>
</feature>
<protein>
    <submittedName>
        <fullName evidence="2">Uncharacterized protein</fullName>
    </submittedName>
</protein>
<reference evidence="2 3" key="1">
    <citation type="submission" date="2010-10" db="EMBL/GenBank/DDBJ databases">
        <title>Complete sequence of Mesorhizobium opportunistum WSM2075.</title>
        <authorList>
            <consortium name="US DOE Joint Genome Institute"/>
            <person name="Lucas S."/>
            <person name="Copeland A."/>
            <person name="Lapidus A."/>
            <person name="Cheng J.-F."/>
            <person name="Bruce D."/>
            <person name="Goodwin L."/>
            <person name="Pitluck S."/>
            <person name="Chertkov O."/>
            <person name="Misra M."/>
            <person name="Detter J.C."/>
            <person name="Han C."/>
            <person name="Tapia R."/>
            <person name="Land M."/>
            <person name="Hauser L."/>
            <person name="Kyrpides N."/>
            <person name="Ovchinnikova G."/>
            <person name="Mavrommatis K.M."/>
            <person name="Tiwari R.P."/>
            <person name="Howieson J.G."/>
            <person name="O'Hara G.W."/>
            <person name="Nandasena K.G."/>
            <person name="Woyke T."/>
        </authorList>
    </citation>
    <scope>NUCLEOTIDE SEQUENCE [LARGE SCALE GENOMIC DNA]</scope>
    <source>
        <strain evidence="3">LMG 24607 / HAMBI 3007 / WSM2075</strain>
    </source>
</reference>
<dbReference type="HOGENOM" id="CLU_1545823_0_0_5"/>
<organism evidence="2 3">
    <name type="scientific">Mesorhizobium opportunistum (strain LMG 24607 / HAMBI 3007 / WSM2075)</name>
    <dbReference type="NCBI Taxonomy" id="536019"/>
    <lineage>
        <taxon>Bacteria</taxon>
        <taxon>Pseudomonadati</taxon>
        <taxon>Pseudomonadota</taxon>
        <taxon>Alphaproteobacteria</taxon>
        <taxon>Hyphomicrobiales</taxon>
        <taxon>Phyllobacteriaceae</taxon>
        <taxon>Mesorhizobium</taxon>
    </lineage>
</organism>
<dbReference type="STRING" id="536019.Mesop_3764"/>
<accession>F7Y0Z2</accession>
<sequence length="173" mass="18989">MPTIGGLSNPWGSGDSLGRSGSSVQVQGFRTGGNRLGSLEIINRTGAGQDVLNRALAKVPKEDNSGDADFRFGKASRFTLTTPDQKTNPGMTVTWPPDDPSNDPKDGIVIDDFDYVDRSVEKIKVVNPDDAEQYVIVERILKVMFVDRTTGRYKRFNFDWSKKPSETTDNTGG</sequence>
<evidence type="ECO:0000256" key="1">
    <source>
        <dbReference type="SAM" id="MobiDB-lite"/>
    </source>
</evidence>
<feature type="compositionally biased region" description="Low complexity" evidence="1">
    <location>
        <begin position="12"/>
        <end position="23"/>
    </location>
</feature>
<evidence type="ECO:0000313" key="2">
    <source>
        <dbReference type="EMBL" id="AEH88205.1"/>
    </source>
</evidence>
<dbReference type="RefSeq" id="WP_013894889.1">
    <property type="nucleotide sequence ID" value="NC_015675.1"/>
</dbReference>
<feature type="compositionally biased region" description="Polar residues" evidence="1">
    <location>
        <begin position="80"/>
        <end position="91"/>
    </location>
</feature>
<name>F7Y0Z2_MESOW</name>
<proteinExistence type="predicted"/>
<dbReference type="Proteomes" id="UP000001623">
    <property type="component" value="Chromosome"/>
</dbReference>
<dbReference type="AlphaFoldDB" id="F7Y0Z2"/>
<dbReference type="EMBL" id="CP002279">
    <property type="protein sequence ID" value="AEH88205.1"/>
    <property type="molecule type" value="Genomic_DNA"/>
</dbReference>
<feature type="region of interest" description="Disordered" evidence="1">
    <location>
        <begin position="80"/>
        <end position="105"/>
    </location>
</feature>
<gene>
    <name evidence="2" type="ordered locus">Mesop_3764</name>
</gene>